<dbReference type="InterPro" id="IPR002470">
    <property type="entry name" value="Peptidase_S9A"/>
</dbReference>
<keyword evidence="5" id="KW-0720">Serine protease</keyword>
<reference evidence="9" key="2">
    <citation type="submission" date="2020-09" db="EMBL/GenBank/DDBJ databases">
        <authorList>
            <person name="Sun Q."/>
            <person name="Zhou Y."/>
        </authorList>
    </citation>
    <scope>NUCLEOTIDE SEQUENCE</scope>
    <source>
        <strain evidence="9">CGMCC 1.15330</strain>
    </source>
</reference>
<comment type="caution">
    <text evidence="9">The sequence shown here is derived from an EMBL/GenBank/DDBJ whole genome shotgun (WGS) entry which is preliminary data.</text>
</comment>
<dbReference type="Gene3D" id="3.40.50.1820">
    <property type="entry name" value="alpha/beta hydrolase"/>
    <property type="match status" value="1"/>
</dbReference>
<dbReference type="PRINTS" id="PR00862">
    <property type="entry name" value="PROLIGOPTASE"/>
</dbReference>
<protein>
    <recommendedName>
        <fullName evidence="2">prolyl oligopeptidase</fullName>
        <ecNumber evidence="2">3.4.21.26</ecNumber>
    </recommendedName>
</protein>
<evidence type="ECO:0000256" key="4">
    <source>
        <dbReference type="ARBA" id="ARBA00022801"/>
    </source>
</evidence>
<dbReference type="GO" id="GO:0006508">
    <property type="term" value="P:proteolysis"/>
    <property type="evidence" value="ECO:0007669"/>
    <property type="project" value="UniProtKB-KW"/>
</dbReference>
<dbReference type="InterPro" id="IPR051167">
    <property type="entry name" value="Prolyl_oligopep/macrocyclase"/>
</dbReference>
<dbReference type="EC" id="3.4.21.26" evidence="2"/>
<evidence type="ECO:0000259" key="8">
    <source>
        <dbReference type="Pfam" id="PF02897"/>
    </source>
</evidence>
<dbReference type="PANTHER" id="PTHR42881:SF2">
    <property type="entry name" value="PROLYL ENDOPEPTIDASE"/>
    <property type="match status" value="1"/>
</dbReference>
<keyword evidence="6" id="KW-0732">Signal</keyword>
<dbReference type="GO" id="GO:0070012">
    <property type="term" value="F:oligopeptidase activity"/>
    <property type="evidence" value="ECO:0007669"/>
    <property type="project" value="TreeGrafter"/>
</dbReference>
<evidence type="ECO:0000256" key="3">
    <source>
        <dbReference type="ARBA" id="ARBA00022670"/>
    </source>
</evidence>
<proteinExistence type="predicted"/>
<keyword evidence="4" id="KW-0378">Hydrolase</keyword>
<accession>A0A916T6F7</accession>
<feature type="signal peptide" evidence="6">
    <location>
        <begin position="1"/>
        <end position="18"/>
    </location>
</feature>
<evidence type="ECO:0000256" key="5">
    <source>
        <dbReference type="ARBA" id="ARBA00022825"/>
    </source>
</evidence>
<dbReference type="InterPro" id="IPR001375">
    <property type="entry name" value="Peptidase_S9_cat"/>
</dbReference>
<dbReference type="Proteomes" id="UP000623067">
    <property type="component" value="Unassembled WGS sequence"/>
</dbReference>
<dbReference type="RefSeq" id="WP_188659016.1">
    <property type="nucleotide sequence ID" value="NZ_BMIH01000003.1"/>
</dbReference>
<dbReference type="AlphaFoldDB" id="A0A916T6F7"/>
<gene>
    <name evidence="9" type="ORF">GCM10011380_23990</name>
</gene>
<keyword evidence="10" id="KW-1185">Reference proteome</keyword>
<sequence length="710" mass="77121">MRWTAVTVSLVLAAPVAAQQQQPSGPPPRLAAQPVTDDYFGQTVEDRFRFVEKMEPATLAWMRAQADYTRRKLDSIAPRAALLERMGLFGGEFGFAYYPEYAGDRLFFLERAPGGEQNSLVVQEASGRRRTLVDVPALIKARGYPVAIDGFEPSRDGRFVALRLSEKGSENSLLTVVSVEDGRTIAGPVRLGPFTSTSWDEDGKSLFFTRLPDLDAADLALRYNNLEIVHWRFGSDPVVVAGAKAGLGPNRDPAMVPGIFTPRNTGRAIMMLSDGVTPELEAWEAPIQDAASGRARWRKIVERNDAVTGIFADRTGLYFLTHRDAPGYKVTQTTWSGTAAGAAPILLPDTELFYDTMRGGRDAIYVAGRERLKGVVWRIPRGGKPERLALPEQGSIQTLEAESDRDGAIVTVAGYATPSTTYRYVSGKGFVDLKLERRPPSLDLARYQVIEADAVARDGMKVPLIILTSAGPRRPRPFVIEAYGSYGINTLPLFSPRYLLGVDAGVGYASCSVRGGSELGDAWRLGGKDAAKPNTWRDAIACAETLIAEGYTTPRQLAIWGTSAGGITAGRAATERPDLFASVISAVGLSNPLRFETTAAGAANAKEFGSTKDPAGFRNLLAMDSYHAIRDGVKLPPFLVTGGMQDPRVVPWQPAKLVARLQEAGDTAFLRLEEEAGHGLGSTRSARDAEHADIYSFILWQAGDPKWQPR</sequence>
<dbReference type="InterPro" id="IPR023302">
    <property type="entry name" value="Pept_S9A_N"/>
</dbReference>
<dbReference type="GO" id="GO:0004252">
    <property type="term" value="F:serine-type endopeptidase activity"/>
    <property type="evidence" value="ECO:0007669"/>
    <property type="project" value="UniProtKB-EC"/>
</dbReference>
<feature type="chain" id="PRO_5037392133" description="prolyl oligopeptidase" evidence="6">
    <location>
        <begin position="19"/>
        <end position="710"/>
    </location>
</feature>
<feature type="domain" description="Peptidase S9A N-terminal" evidence="8">
    <location>
        <begin position="33"/>
        <end position="425"/>
    </location>
</feature>
<organism evidence="9 10">
    <name type="scientific">Sphingomonas metalli</name>
    <dbReference type="NCBI Taxonomy" id="1779358"/>
    <lineage>
        <taxon>Bacteria</taxon>
        <taxon>Pseudomonadati</taxon>
        <taxon>Pseudomonadota</taxon>
        <taxon>Alphaproteobacteria</taxon>
        <taxon>Sphingomonadales</taxon>
        <taxon>Sphingomonadaceae</taxon>
        <taxon>Sphingomonas</taxon>
    </lineage>
</organism>
<feature type="domain" description="Peptidase S9 prolyl oligopeptidase catalytic" evidence="7">
    <location>
        <begin position="502"/>
        <end position="703"/>
    </location>
</feature>
<dbReference type="GO" id="GO:0005829">
    <property type="term" value="C:cytosol"/>
    <property type="evidence" value="ECO:0007669"/>
    <property type="project" value="TreeGrafter"/>
</dbReference>
<keyword evidence="3" id="KW-0645">Protease</keyword>
<dbReference type="SUPFAM" id="SSF50993">
    <property type="entry name" value="Peptidase/esterase 'gauge' domain"/>
    <property type="match status" value="1"/>
</dbReference>
<dbReference type="EMBL" id="BMIH01000003">
    <property type="protein sequence ID" value="GGB33724.1"/>
    <property type="molecule type" value="Genomic_DNA"/>
</dbReference>
<evidence type="ECO:0000313" key="10">
    <source>
        <dbReference type="Proteomes" id="UP000623067"/>
    </source>
</evidence>
<dbReference type="Pfam" id="PF00326">
    <property type="entry name" value="Peptidase_S9"/>
    <property type="match status" value="1"/>
</dbReference>
<reference evidence="9" key="1">
    <citation type="journal article" date="2014" name="Int. J. Syst. Evol. Microbiol.">
        <title>Complete genome sequence of Corynebacterium casei LMG S-19264T (=DSM 44701T), isolated from a smear-ripened cheese.</title>
        <authorList>
            <consortium name="US DOE Joint Genome Institute (JGI-PGF)"/>
            <person name="Walter F."/>
            <person name="Albersmeier A."/>
            <person name="Kalinowski J."/>
            <person name="Ruckert C."/>
        </authorList>
    </citation>
    <scope>NUCLEOTIDE SEQUENCE</scope>
    <source>
        <strain evidence="9">CGMCC 1.15330</strain>
    </source>
</reference>
<name>A0A916T6F7_9SPHN</name>
<comment type="catalytic activity">
    <reaction evidence="1">
        <text>Hydrolysis of Pro-|-Xaa &gt;&gt; Ala-|-Xaa in oligopeptides.</text>
        <dbReference type="EC" id="3.4.21.26"/>
    </reaction>
</comment>
<dbReference type="InterPro" id="IPR029058">
    <property type="entry name" value="AB_hydrolase_fold"/>
</dbReference>
<dbReference type="Gene3D" id="2.130.10.120">
    <property type="entry name" value="Prolyl oligopeptidase, N-terminal domain"/>
    <property type="match status" value="1"/>
</dbReference>
<dbReference type="PANTHER" id="PTHR42881">
    <property type="entry name" value="PROLYL ENDOPEPTIDASE"/>
    <property type="match status" value="1"/>
</dbReference>
<dbReference type="Pfam" id="PF02897">
    <property type="entry name" value="Peptidase_S9_N"/>
    <property type="match status" value="1"/>
</dbReference>
<evidence type="ECO:0000313" key="9">
    <source>
        <dbReference type="EMBL" id="GGB33724.1"/>
    </source>
</evidence>
<dbReference type="SUPFAM" id="SSF53474">
    <property type="entry name" value="alpha/beta-Hydrolases"/>
    <property type="match status" value="1"/>
</dbReference>
<evidence type="ECO:0000256" key="1">
    <source>
        <dbReference type="ARBA" id="ARBA00001070"/>
    </source>
</evidence>
<evidence type="ECO:0000256" key="6">
    <source>
        <dbReference type="SAM" id="SignalP"/>
    </source>
</evidence>
<evidence type="ECO:0000256" key="2">
    <source>
        <dbReference type="ARBA" id="ARBA00011897"/>
    </source>
</evidence>
<evidence type="ECO:0000259" key="7">
    <source>
        <dbReference type="Pfam" id="PF00326"/>
    </source>
</evidence>